<evidence type="ECO:0000259" key="3">
    <source>
        <dbReference type="Pfam" id="PF01408"/>
    </source>
</evidence>
<dbReference type="RefSeq" id="WP_191716117.1">
    <property type="nucleotide sequence ID" value="NZ_JACSPU010000005.1"/>
</dbReference>
<evidence type="ECO:0000259" key="4">
    <source>
        <dbReference type="Pfam" id="PF22725"/>
    </source>
</evidence>
<comment type="caution">
    <text evidence="5">The sequence shown here is derived from an EMBL/GenBank/DDBJ whole genome shotgun (WGS) entry which is preliminary data.</text>
</comment>
<keyword evidence="6" id="KW-1185">Reference proteome</keyword>
<dbReference type="Gene3D" id="3.40.50.720">
    <property type="entry name" value="NAD(P)-binding Rossmann-like Domain"/>
    <property type="match status" value="1"/>
</dbReference>
<feature type="domain" description="Gfo/Idh/MocA-like oxidoreductase N-terminal" evidence="3">
    <location>
        <begin position="4"/>
        <end position="122"/>
    </location>
</feature>
<dbReference type="Gene3D" id="3.30.360.10">
    <property type="entry name" value="Dihydrodipicolinate Reductase, domain 2"/>
    <property type="match status" value="1"/>
</dbReference>
<accession>A0ABR8WFZ4</accession>
<name>A0ABR8WFZ4_9BACL</name>
<feature type="domain" description="GFO/IDH/MocA-like oxidoreductase" evidence="4">
    <location>
        <begin position="132"/>
        <end position="248"/>
    </location>
</feature>
<evidence type="ECO:0000256" key="2">
    <source>
        <dbReference type="ARBA" id="ARBA00023002"/>
    </source>
</evidence>
<sequence>MKKIRWGVLSTAQIGRTQVIPAICRADNAEIIAIASRTSKVHAIAEELQIPKAYESYEELLDDPEIDAVYIPLPNHLHKEWVIRSAQKGKHILCEKPIALSELEADEMFAACKEAGVKLMEAFMYQLHPQHARAKEIIASGEIGEIKLMKSSHSFYLENRSSDIRMDAAMGGGSIYDVGCYAIQAIHHLTDAEPVEVQAEGDIDPSTGIDLTGIVRMKMSNGVHALFDCSFDMVSRNDYELIGTEGSLKVPFAFRPDLNGHIGTVLVHKSGVTREERILGDSYRLEIEQFSNAILTDTDPAITADSTLKNMRTINACYRSLETGEKVHIEETEETFY</sequence>
<proteinExistence type="inferred from homology"/>
<reference evidence="5 6" key="1">
    <citation type="submission" date="2020-08" db="EMBL/GenBank/DDBJ databases">
        <title>A Genomic Blueprint of the Chicken Gut Microbiome.</title>
        <authorList>
            <person name="Gilroy R."/>
            <person name="Ravi A."/>
            <person name="Getino M."/>
            <person name="Pursley I."/>
            <person name="Horton D.L."/>
            <person name="Alikhan N.-F."/>
            <person name="Baker D."/>
            <person name="Gharbi K."/>
            <person name="Hall N."/>
            <person name="Watson M."/>
            <person name="Adriaenssens E.M."/>
            <person name="Foster-Nyarko E."/>
            <person name="Jarju S."/>
            <person name="Secka A."/>
            <person name="Antonio M."/>
            <person name="Oren A."/>
            <person name="Chaudhuri R."/>
            <person name="La Ragione R.M."/>
            <person name="Hildebrand F."/>
            <person name="Pallen M.J."/>
        </authorList>
    </citation>
    <scope>NUCLEOTIDE SEQUENCE [LARGE SCALE GENOMIC DNA]</scope>
    <source>
        <strain evidence="5 6">Sa1BUA13</strain>
    </source>
</reference>
<dbReference type="InterPro" id="IPR055170">
    <property type="entry name" value="GFO_IDH_MocA-like_dom"/>
</dbReference>
<dbReference type="InterPro" id="IPR036291">
    <property type="entry name" value="NAD(P)-bd_dom_sf"/>
</dbReference>
<dbReference type="Pfam" id="PF22725">
    <property type="entry name" value="GFO_IDH_MocA_C3"/>
    <property type="match status" value="1"/>
</dbReference>
<dbReference type="EMBL" id="JACSPU010000005">
    <property type="protein sequence ID" value="MBD8015939.1"/>
    <property type="molecule type" value="Genomic_DNA"/>
</dbReference>
<dbReference type="PANTHER" id="PTHR22604">
    <property type="entry name" value="OXIDOREDUCTASES"/>
    <property type="match status" value="1"/>
</dbReference>
<evidence type="ECO:0000313" key="6">
    <source>
        <dbReference type="Proteomes" id="UP000658980"/>
    </source>
</evidence>
<evidence type="ECO:0000256" key="1">
    <source>
        <dbReference type="ARBA" id="ARBA00010928"/>
    </source>
</evidence>
<protein>
    <submittedName>
        <fullName evidence="5">Gfo/Idh/MocA family oxidoreductase</fullName>
    </submittedName>
</protein>
<dbReference type="Pfam" id="PF01408">
    <property type="entry name" value="GFO_IDH_MocA"/>
    <property type="match status" value="1"/>
</dbReference>
<evidence type="ECO:0000313" key="5">
    <source>
        <dbReference type="EMBL" id="MBD8015939.1"/>
    </source>
</evidence>
<dbReference type="InterPro" id="IPR050984">
    <property type="entry name" value="Gfo/Idh/MocA_domain"/>
</dbReference>
<dbReference type="InterPro" id="IPR000683">
    <property type="entry name" value="Gfo/Idh/MocA-like_OxRdtase_N"/>
</dbReference>
<dbReference type="SUPFAM" id="SSF51735">
    <property type="entry name" value="NAD(P)-binding Rossmann-fold domains"/>
    <property type="match status" value="1"/>
</dbReference>
<organism evidence="5 6">
    <name type="scientific">Planococcus wigleyi</name>
    <dbReference type="NCBI Taxonomy" id="2762216"/>
    <lineage>
        <taxon>Bacteria</taxon>
        <taxon>Bacillati</taxon>
        <taxon>Bacillota</taxon>
        <taxon>Bacilli</taxon>
        <taxon>Bacillales</taxon>
        <taxon>Caryophanaceae</taxon>
        <taxon>Planococcus</taxon>
    </lineage>
</organism>
<dbReference type="PANTHER" id="PTHR22604:SF105">
    <property type="entry name" value="TRANS-1,2-DIHYDROBENZENE-1,2-DIOL DEHYDROGENASE"/>
    <property type="match status" value="1"/>
</dbReference>
<gene>
    <name evidence="5" type="ORF">H9630_14005</name>
</gene>
<keyword evidence="2" id="KW-0560">Oxidoreductase</keyword>
<dbReference type="Proteomes" id="UP000658980">
    <property type="component" value="Unassembled WGS sequence"/>
</dbReference>
<dbReference type="SUPFAM" id="SSF55347">
    <property type="entry name" value="Glyceraldehyde-3-phosphate dehydrogenase-like, C-terminal domain"/>
    <property type="match status" value="1"/>
</dbReference>
<comment type="similarity">
    <text evidence="1">Belongs to the Gfo/Idh/MocA family.</text>
</comment>